<reference evidence="2" key="2">
    <citation type="submission" date="2020-09" db="EMBL/GenBank/DDBJ databases">
        <authorList>
            <person name="Sun Q."/>
            <person name="Zhou Y."/>
        </authorList>
    </citation>
    <scope>NUCLEOTIDE SEQUENCE</scope>
    <source>
        <strain evidence="2">CGMCC 4.7430</strain>
    </source>
</reference>
<evidence type="ECO:0000313" key="2">
    <source>
        <dbReference type="EMBL" id="GGP17592.1"/>
    </source>
</evidence>
<accession>A0A918AFE5</accession>
<comment type="caution">
    <text evidence="2">The sequence shown here is derived from an EMBL/GenBank/DDBJ whole genome shotgun (WGS) entry which is preliminary data.</text>
</comment>
<dbReference type="EMBL" id="BMNK01000025">
    <property type="protein sequence ID" value="GGP17592.1"/>
    <property type="molecule type" value="Genomic_DNA"/>
</dbReference>
<feature type="domain" description="PhnB-like" evidence="1">
    <location>
        <begin position="3"/>
        <end position="129"/>
    </location>
</feature>
<dbReference type="Gene3D" id="3.30.720.110">
    <property type="match status" value="1"/>
</dbReference>
<reference evidence="2" key="1">
    <citation type="journal article" date="2014" name="Int. J. Syst. Evol. Microbiol.">
        <title>Complete genome sequence of Corynebacterium casei LMG S-19264T (=DSM 44701T), isolated from a smear-ripened cheese.</title>
        <authorList>
            <consortium name="US DOE Joint Genome Institute (JGI-PGF)"/>
            <person name="Walter F."/>
            <person name="Albersmeier A."/>
            <person name="Kalinowski J."/>
            <person name="Ruckert C."/>
        </authorList>
    </citation>
    <scope>NUCLEOTIDE SEQUENCE</scope>
    <source>
        <strain evidence="2">CGMCC 4.7430</strain>
    </source>
</reference>
<keyword evidence="3" id="KW-1185">Reference proteome</keyword>
<dbReference type="CDD" id="cd06588">
    <property type="entry name" value="PhnB_like"/>
    <property type="match status" value="1"/>
</dbReference>
<dbReference type="PIRSF" id="PIRSF021700">
    <property type="entry name" value="3_dmu_93_MTrfase"/>
    <property type="match status" value="1"/>
</dbReference>
<protein>
    <submittedName>
        <fullName evidence="2">VOC family protein</fullName>
    </submittedName>
</protein>
<dbReference type="AlphaFoldDB" id="A0A918AFE5"/>
<dbReference type="PANTHER" id="PTHR33990:SF4">
    <property type="entry name" value="PHNB-LIKE DOMAIN-CONTAINING PROTEIN"/>
    <property type="match status" value="1"/>
</dbReference>
<name>A0A918AFE5_9ACTN</name>
<evidence type="ECO:0000313" key="3">
    <source>
        <dbReference type="Proteomes" id="UP000660745"/>
    </source>
</evidence>
<dbReference type="InterPro" id="IPR029068">
    <property type="entry name" value="Glyas_Bleomycin-R_OHBP_Dase"/>
</dbReference>
<gene>
    <name evidence="2" type="ORF">GCM10012278_86650</name>
</gene>
<sequence length="132" mass="14619">MPQKITTFLMFEGGIAEEAMTFYISLFDDAEVLAITRYGPGEPGAEGSVMHATFKLAGHEYMAIDSAVHHAFTFTPSISLYVQCETEAELERLFTALSEKGETLMPLGNYGFSTKFGWVSDRFGVSWQLNLA</sequence>
<dbReference type="PANTHER" id="PTHR33990">
    <property type="entry name" value="PROTEIN YJDN-RELATED"/>
    <property type="match status" value="1"/>
</dbReference>
<dbReference type="Proteomes" id="UP000660745">
    <property type="component" value="Unassembled WGS sequence"/>
</dbReference>
<organism evidence="2 3">
    <name type="scientific">Nonomuraea glycinis</name>
    <dbReference type="NCBI Taxonomy" id="2047744"/>
    <lineage>
        <taxon>Bacteria</taxon>
        <taxon>Bacillati</taxon>
        <taxon>Actinomycetota</taxon>
        <taxon>Actinomycetes</taxon>
        <taxon>Streptosporangiales</taxon>
        <taxon>Streptosporangiaceae</taxon>
        <taxon>Nonomuraea</taxon>
    </lineage>
</organism>
<dbReference type="RefSeq" id="WP_189144668.1">
    <property type="nucleotide sequence ID" value="NZ_BMNK01000025.1"/>
</dbReference>
<evidence type="ECO:0000259" key="1">
    <source>
        <dbReference type="Pfam" id="PF06983"/>
    </source>
</evidence>
<proteinExistence type="predicted"/>
<dbReference type="Pfam" id="PF06983">
    <property type="entry name" value="3-dmu-9_3-mt"/>
    <property type="match status" value="1"/>
</dbReference>
<dbReference type="InterPro" id="IPR028973">
    <property type="entry name" value="PhnB-like"/>
</dbReference>
<dbReference type="SUPFAM" id="SSF54593">
    <property type="entry name" value="Glyoxalase/Bleomycin resistance protein/Dihydroxybiphenyl dioxygenase"/>
    <property type="match status" value="1"/>
</dbReference>
<dbReference type="InterPro" id="IPR009725">
    <property type="entry name" value="3_dmu_93_MTrfase"/>
</dbReference>
<dbReference type="Gene3D" id="3.30.720.100">
    <property type="match status" value="1"/>
</dbReference>